<dbReference type="SUPFAM" id="SSF55315">
    <property type="entry name" value="L30e-like"/>
    <property type="match status" value="1"/>
</dbReference>
<keyword evidence="2" id="KW-0687">Ribonucleoprotein</keyword>
<comment type="similarity">
    <text evidence="1">Belongs to the eukaryotic ribosomal protein eL8 family.</text>
</comment>
<evidence type="ECO:0000256" key="1">
    <source>
        <dbReference type="ARBA" id="ARBA00007337"/>
    </source>
</evidence>
<sequence length="156" mass="17614">MGRKIEEGMEVEQTGNEAEQGRDLKFEEKLKFVSAIAQPMATKKLTKKLLKLIKTAKEQKTYVRFGLKDVQSRTRKGETGLMVFAGDVTPIDVMCHMPAVCEEKGIPYCYVPSKHDLAIAVGFTNSCLMALVKTHPNYEELYEECLQEVKKLGHVM</sequence>
<dbReference type="EMBL" id="GEBQ01031557">
    <property type="protein sequence ID" value="JAT08420.1"/>
    <property type="molecule type" value="Transcribed_RNA"/>
</dbReference>
<accession>A0A1B6KAF1</accession>
<dbReference type="GO" id="GO:1990904">
    <property type="term" value="C:ribonucleoprotein complex"/>
    <property type="evidence" value="ECO:0007669"/>
    <property type="project" value="UniProtKB-KW"/>
</dbReference>
<dbReference type="AlphaFoldDB" id="A0A1B6KAF1"/>
<evidence type="ECO:0000259" key="4">
    <source>
        <dbReference type="Pfam" id="PF01248"/>
    </source>
</evidence>
<organism evidence="5">
    <name type="scientific">Graphocephala atropunctata</name>
    <dbReference type="NCBI Taxonomy" id="36148"/>
    <lineage>
        <taxon>Eukaryota</taxon>
        <taxon>Metazoa</taxon>
        <taxon>Ecdysozoa</taxon>
        <taxon>Arthropoda</taxon>
        <taxon>Hexapoda</taxon>
        <taxon>Insecta</taxon>
        <taxon>Pterygota</taxon>
        <taxon>Neoptera</taxon>
        <taxon>Paraneoptera</taxon>
        <taxon>Hemiptera</taxon>
        <taxon>Auchenorrhyncha</taxon>
        <taxon>Membracoidea</taxon>
        <taxon>Cicadellidae</taxon>
        <taxon>Cicadellinae</taxon>
        <taxon>Cicadellini</taxon>
        <taxon>Graphocephala</taxon>
    </lineage>
</organism>
<feature type="region of interest" description="Disordered" evidence="3">
    <location>
        <begin position="1"/>
        <end position="20"/>
    </location>
</feature>
<dbReference type="PANTHER" id="PTHR23105">
    <property type="entry name" value="RIBOSOMAL PROTEIN L7AE FAMILY MEMBER"/>
    <property type="match status" value="1"/>
</dbReference>
<evidence type="ECO:0000313" key="5">
    <source>
        <dbReference type="EMBL" id="JAT08420.1"/>
    </source>
</evidence>
<dbReference type="Gene3D" id="3.30.1330.30">
    <property type="match status" value="1"/>
</dbReference>
<evidence type="ECO:0000256" key="2">
    <source>
        <dbReference type="ARBA" id="ARBA00023274"/>
    </source>
</evidence>
<dbReference type="InterPro" id="IPR029064">
    <property type="entry name" value="Ribosomal_eL30-like_sf"/>
</dbReference>
<dbReference type="InterPro" id="IPR018492">
    <property type="entry name" value="Ribosomal_eL8/Nhp2"/>
</dbReference>
<reference evidence="5" key="1">
    <citation type="submission" date="2015-11" db="EMBL/GenBank/DDBJ databases">
        <title>De novo transcriptome assembly of four potential Pierce s Disease insect vectors from Arizona vineyards.</title>
        <authorList>
            <person name="Tassone E.E."/>
        </authorList>
    </citation>
    <scope>NUCLEOTIDE SEQUENCE</scope>
</reference>
<proteinExistence type="inferred from homology"/>
<dbReference type="Pfam" id="PF01248">
    <property type="entry name" value="Ribosomal_L7Ae"/>
    <property type="match status" value="1"/>
</dbReference>
<gene>
    <name evidence="5" type="ORF">g.2804</name>
</gene>
<evidence type="ECO:0000256" key="3">
    <source>
        <dbReference type="SAM" id="MobiDB-lite"/>
    </source>
</evidence>
<name>A0A1B6KAF1_9HEMI</name>
<dbReference type="InterPro" id="IPR004038">
    <property type="entry name" value="Ribosomal_eL8/eL30/eS12/Gad45"/>
</dbReference>
<protein>
    <recommendedName>
        <fullName evidence="4">Ribosomal protein eL8/eL30/eS12/Gadd45 domain-containing protein</fullName>
    </recommendedName>
</protein>
<dbReference type="PRINTS" id="PR00881">
    <property type="entry name" value="L7ARS6FAMILY"/>
</dbReference>
<dbReference type="InterPro" id="IPR050257">
    <property type="entry name" value="eL8/uL1-like"/>
</dbReference>
<feature type="domain" description="Ribosomal protein eL8/eL30/eS12/Gadd45" evidence="4">
    <location>
        <begin position="48"/>
        <end position="138"/>
    </location>
</feature>
<dbReference type="GO" id="GO:0003723">
    <property type="term" value="F:RNA binding"/>
    <property type="evidence" value="ECO:0007669"/>
    <property type="project" value="InterPro"/>
</dbReference>